<evidence type="ECO:0000313" key="2">
    <source>
        <dbReference type="Proteomes" id="UP001497516"/>
    </source>
</evidence>
<dbReference type="AlphaFoldDB" id="A0AAV2CLZ8"/>
<keyword evidence="2" id="KW-1185">Reference proteome</keyword>
<dbReference type="EMBL" id="OZ034813">
    <property type="protein sequence ID" value="CAL1357568.1"/>
    <property type="molecule type" value="Genomic_DNA"/>
</dbReference>
<gene>
    <name evidence="1" type="ORF">LTRI10_LOCUS5187</name>
</gene>
<evidence type="ECO:0000313" key="1">
    <source>
        <dbReference type="EMBL" id="CAL1357568.1"/>
    </source>
</evidence>
<proteinExistence type="predicted"/>
<evidence type="ECO:0008006" key="3">
    <source>
        <dbReference type="Google" id="ProtNLM"/>
    </source>
</evidence>
<sequence>MPLLALRIGEKVWLRGHPTTLVRFVASFLSQLLRATCTPFLLLFHPYLHGSSNSSVIFPFLACQLFEPRFPSLSYGAPVVNFLHVQGA</sequence>
<dbReference type="Proteomes" id="UP001497516">
    <property type="component" value="Chromosome 1"/>
</dbReference>
<organism evidence="1 2">
    <name type="scientific">Linum trigynum</name>
    <dbReference type="NCBI Taxonomy" id="586398"/>
    <lineage>
        <taxon>Eukaryota</taxon>
        <taxon>Viridiplantae</taxon>
        <taxon>Streptophyta</taxon>
        <taxon>Embryophyta</taxon>
        <taxon>Tracheophyta</taxon>
        <taxon>Spermatophyta</taxon>
        <taxon>Magnoliopsida</taxon>
        <taxon>eudicotyledons</taxon>
        <taxon>Gunneridae</taxon>
        <taxon>Pentapetalae</taxon>
        <taxon>rosids</taxon>
        <taxon>fabids</taxon>
        <taxon>Malpighiales</taxon>
        <taxon>Linaceae</taxon>
        <taxon>Linum</taxon>
    </lineage>
</organism>
<accession>A0AAV2CLZ8</accession>
<reference evidence="1 2" key="1">
    <citation type="submission" date="2024-04" db="EMBL/GenBank/DDBJ databases">
        <authorList>
            <person name="Fracassetti M."/>
        </authorList>
    </citation>
    <scope>NUCLEOTIDE SEQUENCE [LARGE SCALE GENOMIC DNA]</scope>
</reference>
<protein>
    <recommendedName>
        <fullName evidence="3">Secreted protein</fullName>
    </recommendedName>
</protein>
<name>A0AAV2CLZ8_9ROSI</name>